<evidence type="ECO:0000256" key="7">
    <source>
        <dbReference type="ARBA" id="ARBA00022989"/>
    </source>
</evidence>
<reference evidence="11" key="1">
    <citation type="submission" date="2022-02" db="EMBL/GenBank/DDBJ databases">
        <title>Acinetobacter A3.8 sp. nov., isolated from Sediment (Zhairuo Island).</title>
        <authorList>
            <person name="Zheng K."/>
        </authorList>
    </citation>
    <scope>NUCLEOTIDE SEQUENCE</scope>
    <source>
        <strain evidence="11">A3.8</strain>
    </source>
</reference>
<comment type="subunit">
    <text evidence="9">Type II secretion is composed of four main components: the outer membrane complex, the inner membrane complex, the cytoplasmic secretion ATPase and the periplasm-spanning pseudopilus.</text>
</comment>
<keyword evidence="4 9" id="KW-0488">Methylation</keyword>
<dbReference type="Gene3D" id="3.30.1300.30">
    <property type="entry name" value="GSPII I/J protein-like"/>
    <property type="match status" value="1"/>
</dbReference>
<dbReference type="Pfam" id="PF07963">
    <property type="entry name" value="N_methyl"/>
    <property type="match status" value="1"/>
</dbReference>
<dbReference type="InterPro" id="IPR045584">
    <property type="entry name" value="Pilin-like"/>
</dbReference>
<feature type="domain" description="Type II secretion system protein GspI C-terminal" evidence="10">
    <location>
        <begin position="54"/>
        <end position="128"/>
    </location>
</feature>
<dbReference type="InterPro" id="IPR010052">
    <property type="entry name" value="T2SS_protein-GspI"/>
</dbReference>
<evidence type="ECO:0000256" key="8">
    <source>
        <dbReference type="ARBA" id="ARBA00023136"/>
    </source>
</evidence>
<dbReference type="NCBIfam" id="TIGR02532">
    <property type="entry name" value="IV_pilin_GFxxxE"/>
    <property type="match status" value="1"/>
</dbReference>
<keyword evidence="3" id="KW-1003">Cell membrane</keyword>
<evidence type="ECO:0000256" key="6">
    <source>
        <dbReference type="ARBA" id="ARBA00022692"/>
    </source>
</evidence>
<dbReference type="EMBL" id="JAKUML010000008">
    <property type="protein sequence ID" value="MCJ8146592.1"/>
    <property type="molecule type" value="Genomic_DNA"/>
</dbReference>
<dbReference type="GO" id="GO:0015628">
    <property type="term" value="P:protein secretion by the type II secretion system"/>
    <property type="evidence" value="ECO:0007669"/>
    <property type="project" value="UniProtKB-UniRule"/>
</dbReference>
<dbReference type="Pfam" id="PF02501">
    <property type="entry name" value="T2SSI"/>
    <property type="match status" value="1"/>
</dbReference>
<comment type="PTM">
    <text evidence="9">Cleaved by prepilin peptidase.</text>
</comment>
<evidence type="ECO:0000259" key="10">
    <source>
        <dbReference type="Pfam" id="PF02501"/>
    </source>
</evidence>
<evidence type="ECO:0000256" key="4">
    <source>
        <dbReference type="ARBA" id="ARBA00022481"/>
    </source>
</evidence>
<name>A0A9X1WYX4_9GAMM</name>
<dbReference type="PANTHER" id="PTHR38779">
    <property type="entry name" value="TYPE II SECRETION SYSTEM PROTEIN I-RELATED"/>
    <property type="match status" value="1"/>
</dbReference>
<dbReference type="InterPro" id="IPR012902">
    <property type="entry name" value="N_methyl_site"/>
</dbReference>
<dbReference type="NCBIfam" id="TIGR01707">
    <property type="entry name" value="gspI"/>
    <property type="match status" value="1"/>
</dbReference>
<accession>A0A9X1WYX4</accession>
<organism evidence="11 12">
    <name type="scientific">Acinetobacter sedimenti</name>
    <dbReference type="NCBI Taxonomy" id="2919922"/>
    <lineage>
        <taxon>Bacteria</taxon>
        <taxon>Pseudomonadati</taxon>
        <taxon>Pseudomonadota</taxon>
        <taxon>Gammaproteobacteria</taxon>
        <taxon>Moraxellales</taxon>
        <taxon>Moraxellaceae</taxon>
        <taxon>Acinetobacter</taxon>
    </lineage>
</organism>
<comment type="subcellular location">
    <subcellularLocation>
        <location evidence="1 9">Cell inner membrane</location>
        <topology evidence="1 9">Single-pass membrane protein</topology>
    </subcellularLocation>
</comment>
<keyword evidence="8 9" id="KW-0472">Membrane</keyword>
<dbReference type="GO" id="GO:0005886">
    <property type="term" value="C:plasma membrane"/>
    <property type="evidence" value="ECO:0007669"/>
    <property type="project" value="UniProtKB-SubCell"/>
</dbReference>
<keyword evidence="5 9" id="KW-0997">Cell inner membrane</keyword>
<evidence type="ECO:0000256" key="1">
    <source>
        <dbReference type="ARBA" id="ARBA00004377"/>
    </source>
</evidence>
<comment type="function">
    <text evidence="9">Component of the type II secretion system required for the energy-dependent secretion of extracellular factors such as proteases and toxins from the periplasm.</text>
</comment>
<evidence type="ECO:0000256" key="3">
    <source>
        <dbReference type="ARBA" id="ARBA00022475"/>
    </source>
</evidence>
<gene>
    <name evidence="11" type="primary">gspI</name>
    <name evidence="11" type="ORF">MKI79_06705</name>
</gene>
<sequence length="143" mass="16406">MKKTCRQNVQHRRFNAFGFTLLEVMVALAIFATTALALMKIAMNYTQSIQQNELRTLAHFVAMNQAAELRIEKEWLTGSQSEDITEQGEQWRIQKQSYETISPDVQRIEIQVSHIDPDNAEKVQGVTTLSVFNYRQSLEGNAQ</sequence>
<proteinExistence type="inferred from homology"/>
<keyword evidence="6 9" id="KW-0812">Transmembrane</keyword>
<comment type="similarity">
    <text evidence="2 9">Belongs to the GSP I family.</text>
</comment>
<evidence type="ECO:0000313" key="12">
    <source>
        <dbReference type="Proteomes" id="UP001139701"/>
    </source>
</evidence>
<evidence type="ECO:0000313" key="11">
    <source>
        <dbReference type="EMBL" id="MCJ8146592.1"/>
    </source>
</evidence>
<comment type="caution">
    <text evidence="11">The sequence shown here is derived from an EMBL/GenBank/DDBJ whole genome shotgun (WGS) entry which is preliminary data.</text>
</comment>
<dbReference type="GO" id="GO:0015627">
    <property type="term" value="C:type II protein secretion system complex"/>
    <property type="evidence" value="ECO:0007669"/>
    <property type="project" value="UniProtKB-UniRule"/>
</dbReference>
<dbReference type="SUPFAM" id="SSF54523">
    <property type="entry name" value="Pili subunits"/>
    <property type="match status" value="1"/>
</dbReference>
<evidence type="ECO:0000256" key="9">
    <source>
        <dbReference type="RuleBase" id="RU368030"/>
    </source>
</evidence>
<dbReference type="AlphaFoldDB" id="A0A9X1WYX4"/>
<dbReference type="PANTHER" id="PTHR38779:SF2">
    <property type="entry name" value="TYPE II SECRETION SYSTEM PROTEIN I-RELATED"/>
    <property type="match status" value="1"/>
</dbReference>
<dbReference type="Proteomes" id="UP001139701">
    <property type="component" value="Unassembled WGS sequence"/>
</dbReference>
<evidence type="ECO:0000256" key="5">
    <source>
        <dbReference type="ARBA" id="ARBA00022519"/>
    </source>
</evidence>
<keyword evidence="7 9" id="KW-1133">Transmembrane helix</keyword>
<protein>
    <recommendedName>
        <fullName evidence="9">Type II secretion system protein I</fullName>
        <shortName evidence="9">T2SS minor pseudopilin I</shortName>
    </recommendedName>
</protein>
<feature type="transmembrane region" description="Helical" evidence="9">
    <location>
        <begin position="21"/>
        <end position="43"/>
    </location>
</feature>
<keyword evidence="12" id="KW-1185">Reference proteome</keyword>
<evidence type="ECO:0000256" key="2">
    <source>
        <dbReference type="ARBA" id="ARBA00008358"/>
    </source>
</evidence>
<dbReference type="RefSeq" id="WP_241571302.1">
    <property type="nucleotide sequence ID" value="NZ_JAKUML010000008.1"/>
</dbReference>
<dbReference type="InterPro" id="IPR003413">
    <property type="entry name" value="T2SS_GspI_C"/>
</dbReference>